<dbReference type="SUPFAM" id="SSF46785">
    <property type="entry name" value="Winged helix' DNA-binding domain"/>
    <property type="match status" value="1"/>
</dbReference>
<dbReference type="SMART" id="SM00347">
    <property type="entry name" value="HTH_MARR"/>
    <property type="match status" value="1"/>
</dbReference>
<evidence type="ECO:0000259" key="1">
    <source>
        <dbReference type="PROSITE" id="PS50995"/>
    </source>
</evidence>
<dbReference type="InterPro" id="IPR036388">
    <property type="entry name" value="WH-like_DNA-bd_sf"/>
</dbReference>
<dbReference type="Proteomes" id="UP000185628">
    <property type="component" value="Unassembled WGS sequence"/>
</dbReference>
<dbReference type="Pfam" id="PF01047">
    <property type="entry name" value="MarR"/>
    <property type="match status" value="1"/>
</dbReference>
<dbReference type="InterPro" id="IPR000835">
    <property type="entry name" value="HTH_MarR-typ"/>
</dbReference>
<evidence type="ECO:0000313" key="2">
    <source>
        <dbReference type="EMBL" id="OKL54777.1"/>
    </source>
</evidence>
<dbReference type="AlphaFoldDB" id="A0A1Q5Q4M6"/>
<gene>
    <name evidence="2" type="ORF">BSZ39_02370</name>
</gene>
<organism evidence="2 3">
    <name type="scientific">Bowdeniella nasicola</name>
    <dbReference type="NCBI Taxonomy" id="208480"/>
    <lineage>
        <taxon>Bacteria</taxon>
        <taxon>Bacillati</taxon>
        <taxon>Actinomycetota</taxon>
        <taxon>Actinomycetes</taxon>
        <taxon>Actinomycetales</taxon>
        <taxon>Actinomycetaceae</taxon>
        <taxon>Bowdeniella</taxon>
    </lineage>
</organism>
<protein>
    <recommendedName>
        <fullName evidence="1">HTH marR-type domain-containing protein</fullName>
    </recommendedName>
</protein>
<dbReference type="PANTHER" id="PTHR39515:SF2">
    <property type="entry name" value="HTH-TYPE TRANSCRIPTIONAL REGULATOR RV0880"/>
    <property type="match status" value="1"/>
</dbReference>
<dbReference type="STRING" id="208480.SAMN02910418_01119"/>
<proteinExistence type="predicted"/>
<reference evidence="3" key="1">
    <citation type="submission" date="2016-12" db="EMBL/GenBank/DDBJ databases">
        <authorList>
            <person name="Meng X."/>
        </authorList>
    </citation>
    <scope>NUCLEOTIDE SEQUENCE [LARGE SCALE GENOMIC DNA]</scope>
    <source>
        <strain evidence="3">DSM 19116</strain>
    </source>
</reference>
<dbReference type="PANTHER" id="PTHR39515">
    <property type="entry name" value="CONSERVED PROTEIN"/>
    <property type="match status" value="1"/>
</dbReference>
<accession>A0A1Q5Q4M6</accession>
<dbReference type="GO" id="GO:0003700">
    <property type="term" value="F:DNA-binding transcription factor activity"/>
    <property type="evidence" value="ECO:0007669"/>
    <property type="project" value="InterPro"/>
</dbReference>
<sequence>MGAPYGPAEDDLTTLVRVAVYRTARRLRSEAQAAADITQSQFCVLASLDRYGALTPGELAEQERVQPPSMTRTVAALDELGFVERGPHPSDRRQVLVHLTPDGREVLTMVRRRRTAWLTEALSELDPEQRKAVRETAELLLTMVER</sequence>
<comment type="caution">
    <text evidence="2">The sequence shown here is derived from an EMBL/GenBank/DDBJ whole genome shotgun (WGS) entry which is preliminary data.</text>
</comment>
<name>A0A1Q5Q4M6_9ACTO</name>
<dbReference type="EMBL" id="MQVR01000008">
    <property type="protein sequence ID" value="OKL54777.1"/>
    <property type="molecule type" value="Genomic_DNA"/>
</dbReference>
<dbReference type="InterPro" id="IPR036390">
    <property type="entry name" value="WH_DNA-bd_sf"/>
</dbReference>
<feature type="domain" description="HTH marR-type" evidence="1">
    <location>
        <begin position="9"/>
        <end position="146"/>
    </location>
</feature>
<dbReference type="PROSITE" id="PS50995">
    <property type="entry name" value="HTH_MARR_2"/>
    <property type="match status" value="1"/>
</dbReference>
<evidence type="ECO:0000313" key="3">
    <source>
        <dbReference type="Proteomes" id="UP000185628"/>
    </source>
</evidence>
<dbReference type="InterPro" id="IPR052526">
    <property type="entry name" value="HTH-type_Bedaq_tolerance"/>
</dbReference>
<dbReference type="PRINTS" id="PR00598">
    <property type="entry name" value="HTHMARR"/>
</dbReference>
<dbReference type="Gene3D" id="1.10.10.10">
    <property type="entry name" value="Winged helix-like DNA-binding domain superfamily/Winged helix DNA-binding domain"/>
    <property type="match status" value="1"/>
</dbReference>
<keyword evidence="3" id="KW-1185">Reference proteome</keyword>